<dbReference type="PANTHER" id="PTHR24251">
    <property type="entry name" value="OVOCHYMASE-RELATED"/>
    <property type="match status" value="1"/>
</dbReference>
<dbReference type="Pfam" id="PF00431">
    <property type="entry name" value="CUB"/>
    <property type="match status" value="1"/>
</dbReference>
<reference evidence="5" key="1">
    <citation type="journal article" date="2008" name="Nature">
        <title>The amphioxus genome and the evolution of the chordate karyotype.</title>
        <authorList>
            <consortium name="US DOE Joint Genome Institute (JGI-PGF)"/>
            <person name="Putnam N.H."/>
            <person name="Butts T."/>
            <person name="Ferrier D.E.K."/>
            <person name="Furlong R.F."/>
            <person name="Hellsten U."/>
            <person name="Kawashima T."/>
            <person name="Robinson-Rechavi M."/>
            <person name="Shoguchi E."/>
            <person name="Terry A."/>
            <person name="Yu J.-K."/>
            <person name="Benito-Gutierrez E.L."/>
            <person name="Dubchak I."/>
            <person name="Garcia-Fernandez J."/>
            <person name="Gibson-Brown J.J."/>
            <person name="Grigoriev I.V."/>
            <person name="Horton A.C."/>
            <person name="de Jong P.J."/>
            <person name="Jurka J."/>
            <person name="Kapitonov V.V."/>
            <person name="Kohara Y."/>
            <person name="Kuroki Y."/>
            <person name="Lindquist E."/>
            <person name="Lucas S."/>
            <person name="Osoegawa K."/>
            <person name="Pennacchio L.A."/>
            <person name="Salamov A.A."/>
            <person name="Satou Y."/>
            <person name="Sauka-Spengler T."/>
            <person name="Schmutz J."/>
            <person name="Shin-I T."/>
            <person name="Toyoda A."/>
            <person name="Bronner-Fraser M."/>
            <person name="Fujiyama A."/>
            <person name="Holland L.Z."/>
            <person name="Holland P.W.H."/>
            <person name="Satoh N."/>
            <person name="Rokhsar D.S."/>
        </authorList>
    </citation>
    <scope>NUCLEOTIDE SEQUENCE [LARGE SCALE GENOMIC DNA]</scope>
    <source>
        <strain evidence="5">S238N-H82</strain>
        <tissue evidence="5">Testes</tissue>
    </source>
</reference>
<sequence length="177" mass="18671">MTAIGYTSLGCWADDISDRAIPTLEGTDSRLDGHYSSRENPIEKCYQVALSRGFPVFAVQNGGWCAGSADGLNTYYKYGASPACAADGGGGDLANEVYGITGTDADGCGGNLTAPSGLVTSPNYPDNYGNDANCEWTITTPVGSLIHLIFVSFHVEELFDFLSVYDGPSDSAVELQR</sequence>
<keyword evidence="2" id="KW-1015">Disulfide bond</keyword>
<accession>C3ZFT5</accession>
<dbReference type="eggNOG" id="KOG4297">
    <property type="taxonomic scope" value="Eukaryota"/>
</dbReference>
<evidence type="ECO:0000256" key="1">
    <source>
        <dbReference type="ARBA" id="ARBA00022737"/>
    </source>
</evidence>
<evidence type="ECO:0000256" key="3">
    <source>
        <dbReference type="PROSITE-ProRule" id="PRU00059"/>
    </source>
</evidence>
<protein>
    <recommendedName>
        <fullName evidence="4">CUB domain-containing protein</fullName>
    </recommendedName>
</protein>
<dbReference type="Gene3D" id="2.60.120.290">
    <property type="entry name" value="Spermadhesin, CUB domain"/>
    <property type="match status" value="1"/>
</dbReference>
<dbReference type="AlphaFoldDB" id="C3ZFT5"/>
<evidence type="ECO:0000259" key="4">
    <source>
        <dbReference type="PROSITE" id="PS01180"/>
    </source>
</evidence>
<dbReference type="EMBL" id="GG666615">
    <property type="protein sequence ID" value="EEN48573.1"/>
    <property type="molecule type" value="Genomic_DNA"/>
</dbReference>
<name>C3ZFT5_BRAFL</name>
<proteinExistence type="predicted"/>
<dbReference type="PROSITE" id="PS01180">
    <property type="entry name" value="CUB"/>
    <property type="match status" value="1"/>
</dbReference>
<dbReference type="InterPro" id="IPR000859">
    <property type="entry name" value="CUB_dom"/>
</dbReference>
<evidence type="ECO:0000256" key="2">
    <source>
        <dbReference type="ARBA" id="ARBA00023157"/>
    </source>
</evidence>
<comment type="caution">
    <text evidence="3">Lacks conserved residue(s) required for the propagation of feature annotation.</text>
</comment>
<gene>
    <name evidence="5" type="ORF">BRAFLDRAFT_68884</name>
</gene>
<dbReference type="InterPro" id="IPR035914">
    <property type="entry name" value="Sperma_CUB_dom_sf"/>
</dbReference>
<keyword evidence="1" id="KW-0677">Repeat</keyword>
<dbReference type="SUPFAM" id="SSF49854">
    <property type="entry name" value="Spermadhesin, CUB domain"/>
    <property type="match status" value="1"/>
</dbReference>
<dbReference type="PANTHER" id="PTHR24251:SF52">
    <property type="entry name" value="CUB DOMAIN-CONTAINING PROTEIN"/>
    <property type="match status" value="1"/>
</dbReference>
<dbReference type="SMART" id="SM00042">
    <property type="entry name" value="CUB"/>
    <property type="match status" value="1"/>
</dbReference>
<organism>
    <name type="scientific">Branchiostoma floridae</name>
    <name type="common">Florida lancelet</name>
    <name type="synonym">Amphioxus</name>
    <dbReference type="NCBI Taxonomy" id="7739"/>
    <lineage>
        <taxon>Eukaryota</taxon>
        <taxon>Metazoa</taxon>
        <taxon>Chordata</taxon>
        <taxon>Cephalochordata</taxon>
        <taxon>Leptocardii</taxon>
        <taxon>Amphioxiformes</taxon>
        <taxon>Branchiostomatidae</taxon>
        <taxon>Branchiostoma</taxon>
    </lineage>
</organism>
<evidence type="ECO:0000313" key="5">
    <source>
        <dbReference type="EMBL" id="EEN48573.1"/>
    </source>
</evidence>
<dbReference type="InParanoid" id="C3ZFT5"/>
<feature type="domain" description="CUB" evidence="4">
    <location>
        <begin position="108"/>
        <end position="177"/>
    </location>
</feature>
<dbReference type="CDD" id="cd00041">
    <property type="entry name" value="CUB"/>
    <property type="match status" value="1"/>
</dbReference>